<keyword evidence="2" id="KW-1185">Reference proteome</keyword>
<accession>A0A327Q809</accession>
<proteinExistence type="predicted"/>
<organism evidence="1 2">
    <name type="scientific">Chitinophaga skermanii</name>
    <dbReference type="NCBI Taxonomy" id="331697"/>
    <lineage>
        <taxon>Bacteria</taxon>
        <taxon>Pseudomonadati</taxon>
        <taxon>Bacteroidota</taxon>
        <taxon>Chitinophagia</taxon>
        <taxon>Chitinophagales</taxon>
        <taxon>Chitinophagaceae</taxon>
        <taxon>Chitinophaga</taxon>
    </lineage>
</organism>
<protein>
    <submittedName>
        <fullName evidence="1">Uncharacterized protein</fullName>
    </submittedName>
</protein>
<sequence>MVNLGELPNSELSQQVHQLRQKLSSILNRESIALLVEIEFRIAGENSLSKSTKPKSKSKKALKAAIEHQKLVEFYLTA</sequence>
<dbReference type="Proteomes" id="UP000249547">
    <property type="component" value="Unassembled WGS sequence"/>
</dbReference>
<dbReference type="AlphaFoldDB" id="A0A327Q809"/>
<dbReference type="RefSeq" id="WP_111599555.1">
    <property type="nucleotide sequence ID" value="NZ_QLLL01000008.1"/>
</dbReference>
<dbReference type="EMBL" id="QLLL01000008">
    <property type="protein sequence ID" value="RAJ00441.1"/>
    <property type="molecule type" value="Genomic_DNA"/>
</dbReference>
<name>A0A327Q809_9BACT</name>
<evidence type="ECO:0000313" key="1">
    <source>
        <dbReference type="EMBL" id="RAJ00441.1"/>
    </source>
</evidence>
<reference evidence="1 2" key="1">
    <citation type="submission" date="2018-06" db="EMBL/GenBank/DDBJ databases">
        <title>Genomic Encyclopedia of Archaeal and Bacterial Type Strains, Phase II (KMG-II): from individual species to whole genera.</title>
        <authorList>
            <person name="Goeker M."/>
        </authorList>
    </citation>
    <scope>NUCLEOTIDE SEQUENCE [LARGE SCALE GENOMIC DNA]</scope>
    <source>
        <strain evidence="1 2">DSM 23857</strain>
    </source>
</reference>
<evidence type="ECO:0000313" key="2">
    <source>
        <dbReference type="Proteomes" id="UP000249547"/>
    </source>
</evidence>
<comment type="caution">
    <text evidence="1">The sequence shown here is derived from an EMBL/GenBank/DDBJ whole genome shotgun (WGS) entry which is preliminary data.</text>
</comment>
<gene>
    <name evidence="1" type="ORF">LX64_04147</name>
</gene>